<name>Q7U7V6_PARMW</name>
<reference evidence="1 2" key="1">
    <citation type="journal article" date="2003" name="Nature">
        <title>The genome of a motile marine Synechococcus.</title>
        <authorList>
            <person name="Palenik B."/>
            <person name="Brahamsha B."/>
            <person name="Larimer F."/>
            <person name="Land M."/>
            <person name="Hauser L."/>
            <person name="Chain P."/>
            <person name="Lamerdin J."/>
            <person name="Regala W."/>
            <person name="Allen E.A."/>
            <person name="McCarren J."/>
            <person name="Paulsen I."/>
            <person name="Dufresne A."/>
            <person name="Partensky F."/>
            <person name="Webb E."/>
            <person name="Waterbury J."/>
        </authorList>
    </citation>
    <scope>NUCLEOTIDE SEQUENCE [LARGE SCALE GENOMIC DNA]</scope>
    <source>
        <strain evidence="1 2">WH8102</strain>
    </source>
</reference>
<accession>Q7U7V6</accession>
<dbReference type="Proteomes" id="UP000001422">
    <property type="component" value="Chromosome"/>
</dbReference>
<protein>
    <submittedName>
        <fullName evidence="1">Uncharacterized protein</fullName>
    </submittedName>
</protein>
<dbReference type="HOGENOM" id="CLU_156631_0_0_3"/>
<organism evidence="1 2">
    <name type="scientific">Parasynechococcus marenigrum (strain WH8102)</name>
    <dbReference type="NCBI Taxonomy" id="84588"/>
    <lineage>
        <taxon>Bacteria</taxon>
        <taxon>Bacillati</taxon>
        <taxon>Cyanobacteriota</taxon>
        <taxon>Cyanophyceae</taxon>
        <taxon>Synechococcales</taxon>
        <taxon>Prochlorococcaceae</taxon>
        <taxon>Parasynechococcus</taxon>
        <taxon>Parasynechococcus marenigrum</taxon>
    </lineage>
</organism>
<sequence>MVTGPGSGYWMGRWDPGASMTWLLLLLIPMTAAAAPQLPLSLQQSIVEAHRSLLAAGWHPAPDQQPSPDERHWSAVTLDSLSSCSGTGEGFCCFDYRRDGQTLSVVTVPSRPGEASVGRVTRWW</sequence>
<evidence type="ECO:0000313" key="2">
    <source>
        <dbReference type="Proteomes" id="UP000001422"/>
    </source>
</evidence>
<gene>
    <name evidence="1" type="ordered locus">SYNW0874</name>
</gene>
<dbReference type="eggNOG" id="ENOG503178R">
    <property type="taxonomic scope" value="Bacteria"/>
</dbReference>
<dbReference type="EMBL" id="BX569691">
    <property type="protein sequence ID" value="CAE07389.1"/>
    <property type="molecule type" value="Genomic_DNA"/>
</dbReference>
<dbReference type="STRING" id="84588.SYNW0874"/>
<evidence type="ECO:0000313" key="1">
    <source>
        <dbReference type="EMBL" id="CAE07389.1"/>
    </source>
</evidence>
<proteinExistence type="predicted"/>
<dbReference type="AlphaFoldDB" id="Q7U7V6"/>
<keyword evidence="2" id="KW-1185">Reference proteome</keyword>
<dbReference type="KEGG" id="syw:SYNW0874"/>